<evidence type="ECO:0000256" key="1">
    <source>
        <dbReference type="ARBA" id="ARBA00022801"/>
    </source>
</evidence>
<reference evidence="3" key="1">
    <citation type="submission" date="2016-01" db="EMBL/GenBank/DDBJ databases">
        <title>Complete genome of Planococcus rifietoensis type strain M8.</title>
        <authorList>
            <person name="See-Too W.S."/>
        </authorList>
    </citation>
    <scope>NUCLEOTIDE SEQUENCE [LARGE SCALE GENOMIC DNA]</scope>
    <source>
        <strain evidence="3">M8</strain>
    </source>
</reference>
<proteinExistence type="inferred from homology"/>
<feature type="short sequence motif" description="HXTX 2" evidence="2">
    <location>
        <begin position="115"/>
        <end position="118"/>
    </location>
</feature>
<organism evidence="3 4">
    <name type="scientific">Planococcus rifietoensis</name>
    <dbReference type="NCBI Taxonomy" id="200991"/>
    <lineage>
        <taxon>Bacteria</taxon>
        <taxon>Bacillati</taxon>
        <taxon>Bacillota</taxon>
        <taxon>Bacilli</taxon>
        <taxon>Bacillales</taxon>
        <taxon>Caryophanaceae</taxon>
        <taxon>Planococcus</taxon>
    </lineage>
</organism>
<dbReference type="KEGG" id="prt:AUC31_16485"/>
<dbReference type="PANTHER" id="PTHR40037">
    <property type="entry name" value="PHOSPHOESTERASE YJCG-RELATED"/>
    <property type="match status" value="1"/>
</dbReference>
<dbReference type="SUPFAM" id="SSF55144">
    <property type="entry name" value="LigT-like"/>
    <property type="match status" value="1"/>
</dbReference>
<dbReference type="Gene3D" id="3.90.1140.10">
    <property type="entry name" value="Cyclic phosphodiesterase"/>
    <property type="match status" value="1"/>
</dbReference>
<dbReference type="InterPro" id="IPR050580">
    <property type="entry name" value="2H_phosphoesterase_YjcG-like"/>
</dbReference>
<keyword evidence="1 2" id="KW-0378">Hydrolase</keyword>
<dbReference type="InterPro" id="IPR009097">
    <property type="entry name" value="Cyclic_Pdiesterase"/>
</dbReference>
<sequence>MKYGIAAFPSKKLQDLANSYRKRYDPHYELITPHITLKGPFEADDSEVKAMAEELGNIAKRQKPFRIHATRVSTFTPVTNALYFKIEPSKELMDLHEDLHSDFLGGMPDHPFVPHITIAQKLSDSEHADVYGQLKMAGIDHEETIDRVHLLYQLEDGSWTVYDTFRLSGDEA</sequence>
<dbReference type="NCBIfam" id="NF010223">
    <property type="entry name" value="PRK13679.1"/>
    <property type="match status" value="1"/>
</dbReference>
<evidence type="ECO:0000256" key="2">
    <source>
        <dbReference type="HAMAP-Rule" id="MF_01444"/>
    </source>
</evidence>
<feature type="active site" description="Proton donor" evidence="2">
    <location>
        <position position="34"/>
    </location>
</feature>
<dbReference type="RefSeq" id="WP_058383411.1">
    <property type="nucleotide sequence ID" value="NZ_CP013659.2"/>
</dbReference>
<evidence type="ECO:0000313" key="3">
    <source>
        <dbReference type="EMBL" id="ALS76710.1"/>
    </source>
</evidence>
<dbReference type="AlphaFoldDB" id="A0A0U2QBX3"/>
<dbReference type="InterPro" id="IPR022932">
    <property type="entry name" value="YjcG"/>
</dbReference>
<dbReference type="EMBL" id="CP013659">
    <property type="protein sequence ID" value="ALS76710.1"/>
    <property type="molecule type" value="Genomic_DNA"/>
</dbReference>
<feature type="active site" description="Proton acceptor" evidence="2">
    <location>
        <position position="115"/>
    </location>
</feature>
<dbReference type="OrthoDB" id="1524661at2"/>
<dbReference type="Proteomes" id="UP000067683">
    <property type="component" value="Chromosome"/>
</dbReference>
<evidence type="ECO:0000313" key="4">
    <source>
        <dbReference type="Proteomes" id="UP000067683"/>
    </source>
</evidence>
<comment type="similarity">
    <text evidence="2">Belongs to the 2H phosphoesterase superfamily. YjcG family.</text>
</comment>
<feature type="short sequence motif" description="HXTX 1" evidence="2">
    <location>
        <begin position="34"/>
        <end position="37"/>
    </location>
</feature>
<dbReference type="GO" id="GO:0016788">
    <property type="term" value="F:hydrolase activity, acting on ester bonds"/>
    <property type="evidence" value="ECO:0007669"/>
    <property type="project" value="UniProtKB-UniRule"/>
</dbReference>
<dbReference type="HAMAP" id="MF_01444">
    <property type="entry name" value="2H_phosphoesterase_YjcG"/>
    <property type="match status" value="1"/>
</dbReference>
<protein>
    <recommendedName>
        <fullName evidence="2">Putative phosphoesterase AUC31_16485</fullName>
        <ecNumber evidence="2">3.1.-.-</ecNumber>
    </recommendedName>
</protein>
<name>A0A0U2QBX3_9BACL</name>
<dbReference type="EC" id="3.1.-.-" evidence="2"/>
<dbReference type="Pfam" id="PF13563">
    <property type="entry name" value="2_5_RNA_ligase2"/>
    <property type="match status" value="1"/>
</dbReference>
<keyword evidence="4" id="KW-1185">Reference proteome</keyword>
<dbReference type="STRING" id="200991.AUC31_16485"/>
<accession>A0A0U2QBX3</accession>
<dbReference type="PANTHER" id="PTHR40037:SF1">
    <property type="entry name" value="PHOSPHOESTERASE SAOUHSC_00951-RELATED"/>
    <property type="match status" value="1"/>
</dbReference>
<gene>
    <name evidence="3" type="ORF">AUC31_16485</name>
</gene>